<dbReference type="NCBIfam" id="TIGR00756">
    <property type="entry name" value="PPR"/>
    <property type="match status" value="1"/>
</dbReference>
<feature type="coiled-coil region" evidence="4">
    <location>
        <begin position="651"/>
        <end position="678"/>
    </location>
</feature>
<accession>A0A2U1MFC4</accession>
<keyword evidence="1" id="KW-0677">Repeat</keyword>
<feature type="coiled-coil region" evidence="4">
    <location>
        <begin position="450"/>
        <end position="484"/>
    </location>
</feature>
<dbReference type="Gene3D" id="1.20.1110.10">
    <property type="entry name" value="Calcium-transporting ATPase, transmembrane domain"/>
    <property type="match status" value="1"/>
</dbReference>
<dbReference type="Pfam" id="PF00690">
    <property type="entry name" value="Cation_ATPase_N"/>
    <property type="match status" value="1"/>
</dbReference>
<dbReference type="Proteomes" id="UP000245207">
    <property type="component" value="Unassembled WGS sequence"/>
</dbReference>
<keyword evidence="2" id="KW-0460">Magnesium</keyword>
<keyword evidence="5" id="KW-0472">Membrane</keyword>
<feature type="transmembrane region" description="Helical" evidence="5">
    <location>
        <begin position="1306"/>
        <end position="1333"/>
    </location>
</feature>
<evidence type="ECO:0000259" key="6">
    <source>
        <dbReference type="SMART" id="SM00831"/>
    </source>
</evidence>
<keyword evidence="4" id="KW-0175">Coiled coil</keyword>
<feature type="transmembrane region" description="Helical" evidence="5">
    <location>
        <begin position="1270"/>
        <end position="1294"/>
    </location>
</feature>
<dbReference type="Gene3D" id="2.70.150.10">
    <property type="entry name" value="Calcium-transporting ATPase, cytoplasmic transduction domain A"/>
    <property type="match status" value="1"/>
</dbReference>
<feature type="domain" description="Cation-transporting P-type ATPase N-terminal" evidence="6">
    <location>
        <begin position="793"/>
        <end position="856"/>
    </location>
</feature>
<feature type="repeat" description="PPR" evidence="3">
    <location>
        <begin position="985"/>
        <end position="1015"/>
    </location>
</feature>
<evidence type="ECO:0000313" key="8">
    <source>
        <dbReference type="Proteomes" id="UP000245207"/>
    </source>
</evidence>
<dbReference type="InterPro" id="IPR004014">
    <property type="entry name" value="ATPase_P-typ_cation-transptr_N"/>
</dbReference>
<evidence type="ECO:0000256" key="3">
    <source>
        <dbReference type="PROSITE-ProRule" id="PRU00708"/>
    </source>
</evidence>
<evidence type="ECO:0000256" key="2">
    <source>
        <dbReference type="ARBA" id="ARBA00022842"/>
    </source>
</evidence>
<dbReference type="Pfam" id="PF01535">
    <property type="entry name" value="PPR"/>
    <property type="match status" value="2"/>
</dbReference>
<name>A0A2U1MFC4_ARTAN</name>
<dbReference type="OrthoDB" id="185373at2759"/>
<reference evidence="7 8" key="1">
    <citation type="journal article" date="2018" name="Mol. Plant">
        <title>The genome of Artemisia annua provides insight into the evolution of Asteraceae family and artemisinin biosynthesis.</title>
        <authorList>
            <person name="Shen Q."/>
            <person name="Zhang L."/>
            <person name="Liao Z."/>
            <person name="Wang S."/>
            <person name="Yan T."/>
            <person name="Shi P."/>
            <person name="Liu M."/>
            <person name="Fu X."/>
            <person name="Pan Q."/>
            <person name="Wang Y."/>
            <person name="Lv Z."/>
            <person name="Lu X."/>
            <person name="Zhang F."/>
            <person name="Jiang W."/>
            <person name="Ma Y."/>
            <person name="Chen M."/>
            <person name="Hao X."/>
            <person name="Li L."/>
            <person name="Tang Y."/>
            <person name="Lv G."/>
            <person name="Zhou Y."/>
            <person name="Sun X."/>
            <person name="Brodelius P.E."/>
            <person name="Rose J.K.C."/>
            <person name="Tang K."/>
        </authorList>
    </citation>
    <scope>NUCLEOTIDE SEQUENCE [LARGE SCALE GENOMIC DNA]</scope>
    <source>
        <strain evidence="8">cv. Huhao1</strain>
        <tissue evidence="7">Leaf</tissue>
    </source>
</reference>
<feature type="transmembrane region" description="Helical" evidence="5">
    <location>
        <begin position="732"/>
        <end position="751"/>
    </location>
</feature>
<gene>
    <name evidence="7" type="ORF">CTI12_AA385980</name>
</gene>
<feature type="coiled-coil region" evidence="4">
    <location>
        <begin position="45"/>
        <end position="100"/>
    </location>
</feature>
<feature type="coiled-coil region" evidence="4">
    <location>
        <begin position="367"/>
        <end position="419"/>
    </location>
</feature>
<dbReference type="InterPro" id="IPR002885">
    <property type="entry name" value="PPR_rpt"/>
</dbReference>
<evidence type="ECO:0000256" key="4">
    <source>
        <dbReference type="SAM" id="Coils"/>
    </source>
</evidence>
<evidence type="ECO:0000313" key="7">
    <source>
        <dbReference type="EMBL" id="PWA59959.1"/>
    </source>
</evidence>
<dbReference type="PROSITE" id="PS51375">
    <property type="entry name" value="PPR"/>
    <property type="match status" value="1"/>
</dbReference>
<dbReference type="SUPFAM" id="SSF81665">
    <property type="entry name" value="Calcium ATPase, transmembrane domain M"/>
    <property type="match status" value="1"/>
</dbReference>
<dbReference type="SMART" id="SM00831">
    <property type="entry name" value="Cation_ATPase_N"/>
    <property type="match status" value="1"/>
</dbReference>
<evidence type="ECO:0000256" key="5">
    <source>
        <dbReference type="SAM" id="Phobius"/>
    </source>
</evidence>
<feature type="transmembrane region" description="Helical" evidence="5">
    <location>
        <begin position="940"/>
        <end position="962"/>
    </location>
</feature>
<keyword evidence="5" id="KW-1133">Transmembrane helix</keyword>
<dbReference type="PANTHER" id="PTHR42861">
    <property type="entry name" value="CALCIUM-TRANSPORTING ATPASE"/>
    <property type="match status" value="1"/>
</dbReference>
<sequence length="1397" mass="160185">MYGESVQPLLKRKEELEVGYREALLDKKRSVQKLDEQMILNNRKVQALLKENSDLKSENSRLQKTTSNFKSVNTKLENENQEFLKRTNDLENKLRKLGQTSQTLNMLPTRDEDINTQTSGIGFENIDHVENEKPGFLNKVQKLTPILYNANDMGKELSTDLLFESEDILKSEEEKRLKVKQRKTPFSYHGFVYGCTQLTDIPKEPFKRKDTNVKRFFKEAQLATYDAKLWQYKARKQFCNLKHHIEQTLKVIWFKQENISTDVWSNPLSSDVRLKIQVQKILKDEIEPRVKDINLSFEYFEKYLVTEMREDLKYVHSLEDEFDEKCLILDIQKEFFTNQIESFKSASVSHENENVNFEQTSSLKNENLCLNKKITELSKEATDVKEELSKRTAQFEKDLAKLKAQSISFQLKLQEKNEKSVSENSLTSVLKGKEKIFEENCDDTKVKFDFDELDTKNIELERAVASLQKENEHLKQIYKNLFDSIKRSRVPEQKSNITQKETENLKSQLSEFADKKFENVLQKIESMKNKKVDSQVTKVSFPNHLFDSDTPDFEKKTGEKMYLFEKENHVLQTKVVELETLLAQQTKDFEDAKTDFFNKTTKFENYFERLEKENIQFERKLARKTDDSKAEKDQFLKQIASLESKLASQDNLSLQKEYNDLKTSYNALKAKFDALNRSKGKSHVSNESKPQFAFFVSISEGTYDDQNLMKTSERPHNARDVGVNIDKENGDIVVIVLLSLISFAFVGLVPFKNTPVLAAIPRSNTISLHRKKLNMGEEEKPVVLEAVLKETVDLESIPIDEVFENLRCSKEGLTSSTAEERLVTFGHNKPEEKKESRFLKFLYIYWFYTWCYFSWTILAIPCGGCCTSDCPSLCVPSSDSVWTVMFVFFGLKRIGISGLFMLLGVLFSDCIMDVGDMGFHFSSSSCYVGCLWYKWSDKEWLLLVILVGLNFKLSLGFMVYLTDGGRFVDALVLFEKMQGEKIVLNVVTWSVVIAGYAQRGLGNEALDVFRQMIVSEALEVFNGMRKAGLPIDGVTFFVVLYACSHPGLVKEGLEYFDTMTREFGIGPGVEHYACIVDLFGRAGQMQKAMKLIEDMQMELSPVVLVALPDDEKGDLLVEHSEKLALANGGGKPPDWQVFVGTITLLIINSTISFIEENNAGNAAAALIARLAPKAKILRDGRWNEEDASLLVPGDIISIKLGDVDPADARLLNGDPLMIDQPTLTAHDDFRKLASAIYLQAEPDQVEPKIKGLRSVGVVIKRRRCEKKKLLGFRVSDLSGAIASSGVRIWVFRFVHRSYRQRFDSCWVLWFGVLGVMDFIYPNLGHFLVAAELARSWGDIRLKLSLFAYLLEIGFKLFLFLTCLRSALHYDPVPFDTNTVLVLAYLIEIRLRPNVYED</sequence>
<dbReference type="InterPro" id="IPR059000">
    <property type="entry name" value="ATPase_P-type_domA"/>
</dbReference>
<dbReference type="InterPro" id="IPR011990">
    <property type="entry name" value="TPR-like_helical_dom_sf"/>
</dbReference>
<feature type="transmembrane region" description="Helical" evidence="5">
    <location>
        <begin position="842"/>
        <end position="861"/>
    </location>
</feature>
<feature type="transmembrane region" description="Helical" evidence="5">
    <location>
        <begin position="881"/>
        <end position="907"/>
    </location>
</feature>
<protein>
    <recommendedName>
        <fullName evidence="6">Cation-transporting P-type ATPase N-terminal domain-containing protein</fullName>
    </recommendedName>
</protein>
<keyword evidence="8" id="KW-1185">Reference proteome</keyword>
<keyword evidence="5" id="KW-0812">Transmembrane</keyword>
<dbReference type="Pfam" id="PF00122">
    <property type="entry name" value="E1-E2_ATPase"/>
    <property type="match status" value="1"/>
</dbReference>
<comment type="caution">
    <text evidence="7">The sequence shown here is derived from an EMBL/GenBank/DDBJ whole genome shotgun (WGS) entry which is preliminary data.</text>
</comment>
<dbReference type="InterPro" id="IPR023298">
    <property type="entry name" value="ATPase_P-typ_TM_dom_sf"/>
</dbReference>
<feature type="coiled-coil region" evidence="4">
    <location>
        <begin position="575"/>
        <end position="627"/>
    </location>
</feature>
<dbReference type="EMBL" id="PKPP01005480">
    <property type="protein sequence ID" value="PWA59959.1"/>
    <property type="molecule type" value="Genomic_DNA"/>
</dbReference>
<feature type="transmembrane region" description="Helical" evidence="5">
    <location>
        <begin position="1345"/>
        <end position="1367"/>
    </location>
</feature>
<proteinExistence type="predicted"/>
<dbReference type="STRING" id="35608.A0A2U1MFC4"/>
<dbReference type="InterPro" id="IPR008250">
    <property type="entry name" value="ATPase_P-typ_transduc_dom_A_sf"/>
</dbReference>
<organism evidence="7 8">
    <name type="scientific">Artemisia annua</name>
    <name type="common">Sweet wormwood</name>
    <dbReference type="NCBI Taxonomy" id="35608"/>
    <lineage>
        <taxon>Eukaryota</taxon>
        <taxon>Viridiplantae</taxon>
        <taxon>Streptophyta</taxon>
        <taxon>Embryophyta</taxon>
        <taxon>Tracheophyta</taxon>
        <taxon>Spermatophyta</taxon>
        <taxon>Magnoliopsida</taxon>
        <taxon>eudicotyledons</taxon>
        <taxon>Gunneridae</taxon>
        <taxon>Pentapetalae</taxon>
        <taxon>asterids</taxon>
        <taxon>campanulids</taxon>
        <taxon>Asterales</taxon>
        <taxon>Asteraceae</taxon>
        <taxon>Asteroideae</taxon>
        <taxon>Anthemideae</taxon>
        <taxon>Artemisiinae</taxon>
        <taxon>Artemisia</taxon>
    </lineage>
</organism>
<dbReference type="SUPFAM" id="SSF81653">
    <property type="entry name" value="Calcium ATPase, transduction domain A"/>
    <property type="match status" value="1"/>
</dbReference>
<feature type="transmembrane region" description="Helical" evidence="5">
    <location>
        <begin position="982"/>
        <end position="1002"/>
    </location>
</feature>
<evidence type="ECO:0000256" key="1">
    <source>
        <dbReference type="ARBA" id="ARBA00022737"/>
    </source>
</evidence>
<dbReference type="Gene3D" id="1.25.40.10">
    <property type="entry name" value="Tetratricopeptide repeat domain"/>
    <property type="match status" value="2"/>
</dbReference>